<keyword evidence="3 9" id="KW-1003">Cell membrane</keyword>
<comment type="similarity">
    <text evidence="9">Belongs to the TatA/E family.</text>
</comment>
<keyword evidence="6 9" id="KW-1133">Transmembrane helix</keyword>
<dbReference type="Gene3D" id="1.20.5.3310">
    <property type="match status" value="1"/>
</dbReference>
<evidence type="ECO:0000256" key="7">
    <source>
        <dbReference type="ARBA" id="ARBA00023010"/>
    </source>
</evidence>
<comment type="subcellular location">
    <subcellularLocation>
        <location evidence="1 9">Cell membrane</location>
        <topology evidence="1 9">Single-pass membrane protein</topology>
    </subcellularLocation>
</comment>
<evidence type="ECO:0000313" key="12">
    <source>
        <dbReference type="Proteomes" id="UP001198565"/>
    </source>
</evidence>
<dbReference type="NCBIfam" id="NF001854">
    <property type="entry name" value="PRK00575.1"/>
    <property type="match status" value="1"/>
</dbReference>
<dbReference type="InterPro" id="IPR003369">
    <property type="entry name" value="TatA/B/E"/>
</dbReference>
<name>A0ABS7R1B3_9ACTN</name>
<evidence type="ECO:0000256" key="3">
    <source>
        <dbReference type="ARBA" id="ARBA00022475"/>
    </source>
</evidence>
<dbReference type="PANTHER" id="PTHR42982:SF8">
    <property type="entry name" value="SEC-INDEPENDENT PROTEIN TRANSLOCASE PROTEIN TATA"/>
    <property type="match status" value="1"/>
</dbReference>
<feature type="compositionally biased region" description="Basic and acidic residues" evidence="10">
    <location>
        <begin position="47"/>
        <end position="77"/>
    </location>
</feature>
<dbReference type="InterPro" id="IPR006312">
    <property type="entry name" value="TatA/E"/>
</dbReference>
<evidence type="ECO:0000256" key="6">
    <source>
        <dbReference type="ARBA" id="ARBA00022989"/>
    </source>
</evidence>
<comment type="function">
    <text evidence="9">Part of the twin-arginine translocation (Tat) system that transports large folded proteins containing a characteristic twin-arginine motif in their signal peptide across membranes. TatA could form the protein-conducting channel of the Tat system.</text>
</comment>
<evidence type="ECO:0000313" key="11">
    <source>
        <dbReference type="EMBL" id="MBY8888766.1"/>
    </source>
</evidence>
<keyword evidence="7 9" id="KW-0811">Translocation</keyword>
<gene>
    <name evidence="9 11" type="primary">tatA</name>
    <name evidence="11" type="ORF">K7472_28550</name>
</gene>
<evidence type="ECO:0000256" key="2">
    <source>
        <dbReference type="ARBA" id="ARBA00022448"/>
    </source>
</evidence>
<evidence type="ECO:0000256" key="10">
    <source>
        <dbReference type="SAM" id="MobiDB-lite"/>
    </source>
</evidence>
<keyword evidence="5 9" id="KW-0653">Protein transport</keyword>
<comment type="caution">
    <text evidence="11">The sequence shown here is derived from an EMBL/GenBank/DDBJ whole genome shotgun (WGS) entry which is preliminary data.</text>
</comment>
<reference evidence="11 12" key="1">
    <citation type="submission" date="2021-08" db="EMBL/GenBank/DDBJ databases">
        <title>Streptomyces sp. PTM05 isolated from lichen.</title>
        <authorList>
            <person name="Somphong A."/>
            <person name="Phongsopitanun W."/>
            <person name="Tanasupawat S."/>
        </authorList>
    </citation>
    <scope>NUCLEOTIDE SEQUENCE [LARGE SCALE GENOMIC DNA]</scope>
    <source>
        <strain evidence="11 12">Ptm05</strain>
    </source>
</reference>
<dbReference type="HAMAP" id="MF_00236">
    <property type="entry name" value="TatA_E"/>
    <property type="match status" value="1"/>
</dbReference>
<evidence type="ECO:0000256" key="4">
    <source>
        <dbReference type="ARBA" id="ARBA00022692"/>
    </source>
</evidence>
<evidence type="ECO:0000256" key="1">
    <source>
        <dbReference type="ARBA" id="ARBA00004162"/>
    </source>
</evidence>
<dbReference type="PANTHER" id="PTHR42982">
    <property type="entry name" value="SEC-INDEPENDENT PROTEIN TRANSLOCASE PROTEIN TATA"/>
    <property type="match status" value="1"/>
</dbReference>
<dbReference type="RefSeq" id="WP_222981485.1">
    <property type="nucleotide sequence ID" value="NZ_JAINVZ010000028.1"/>
</dbReference>
<dbReference type="Proteomes" id="UP001198565">
    <property type="component" value="Unassembled WGS sequence"/>
</dbReference>
<keyword evidence="4 9" id="KW-0812">Transmembrane</keyword>
<accession>A0ABS7R1B3</accession>
<comment type="subunit">
    <text evidence="9">The Tat system comprises two distinct complexes: a TatABC complex, containing multiple copies of TatA, TatB and TatC subunits, and a separate TatA complex, containing only TatA subunits. Substrates initially bind to the TatABC complex, which probably triggers association of the separate TatA complex to form the active translocon.</text>
</comment>
<feature type="region of interest" description="Disordered" evidence="10">
    <location>
        <begin position="47"/>
        <end position="99"/>
    </location>
</feature>
<dbReference type="EMBL" id="JAINVZ010000028">
    <property type="protein sequence ID" value="MBY8888766.1"/>
    <property type="molecule type" value="Genomic_DNA"/>
</dbReference>
<proteinExistence type="inferred from homology"/>
<evidence type="ECO:0000256" key="9">
    <source>
        <dbReference type="HAMAP-Rule" id="MF_00236"/>
    </source>
</evidence>
<feature type="transmembrane region" description="Helical" evidence="9">
    <location>
        <begin position="6"/>
        <end position="24"/>
    </location>
</feature>
<keyword evidence="12" id="KW-1185">Reference proteome</keyword>
<organism evidence="11 12">
    <name type="scientific">Streptantibioticus parmotrematis</name>
    <dbReference type="NCBI Taxonomy" id="2873249"/>
    <lineage>
        <taxon>Bacteria</taxon>
        <taxon>Bacillati</taxon>
        <taxon>Actinomycetota</taxon>
        <taxon>Actinomycetes</taxon>
        <taxon>Kitasatosporales</taxon>
        <taxon>Streptomycetaceae</taxon>
        <taxon>Streptantibioticus</taxon>
    </lineage>
</organism>
<keyword evidence="2 9" id="KW-0813">Transport</keyword>
<sequence length="99" mass="10899">MFRNGLEPWHVILVVVVFVLLFGYKKLPDAARGLGKSLRILKSETKALREEGKEPAQPSADDRTAREGTAERRDALEHPGAAPGRTTEPGPVKNEQPMP</sequence>
<keyword evidence="8 9" id="KW-0472">Membrane</keyword>
<evidence type="ECO:0000256" key="5">
    <source>
        <dbReference type="ARBA" id="ARBA00022927"/>
    </source>
</evidence>
<dbReference type="Pfam" id="PF02416">
    <property type="entry name" value="TatA_B_E"/>
    <property type="match status" value="1"/>
</dbReference>
<protein>
    <recommendedName>
        <fullName evidence="9">Sec-independent protein translocase protein TatA</fullName>
    </recommendedName>
</protein>
<evidence type="ECO:0000256" key="8">
    <source>
        <dbReference type="ARBA" id="ARBA00023136"/>
    </source>
</evidence>